<dbReference type="HOGENOM" id="CLU_2752435_0_0_11"/>
<reference evidence="1 2" key="1">
    <citation type="submission" date="2014-05" db="EMBL/GenBank/DDBJ databases">
        <title>Draft Genome Sequence of Kitasatospora cheerisanensis KCTC 2395.</title>
        <authorList>
            <person name="Nam D.H."/>
        </authorList>
    </citation>
    <scope>NUCLEOTIDE SEQUENCE [LARGE SCALE GENOMIC DNA]</scope>
    <source>
        <strain evidence="1 2">KCTC 2395</strain>
    </source>
</reference>
<evidence type="ECO:0000313" key="1">
    <source>
        <dbReference type="EMBL" id="KDN84769.1"/>
    </source>
</evidence>
<comment type="caution">
    <text evidence="1">The sequence shown here is derived from an EMBL/GenBank/DDBJ whole genome shotgun (WGS) entry which is preliminary data.</text>
</comment>
<dbReference type="EMBL" id="JNBY01000089">
    <property type="protein sequence ID" value="KDN84769.1"/>
    <property type="molecule type" value="Genomic_DNA"/>
</dbReference>
<dbReference type="AlphaFoldDB" id="A0A066YXR8"/>
<protein>
    <submittedName>
        <fullName evidence="1">Uncharacterized protein</fullName>
    </submittedName>
</protein>
<keyword evidence="2" id="KW-1185">Reference proteome</keyword>
<proteinExistence type="predicted"/>
<gene>
    <name evidence="1" type="ORF">KCH_32960</name>
</gene>
<evidence type="ECO:0000313" key="2">
    <source>
        <dbReference type="Proteomes" id="UP000027178"/>
    </source>
</evidence>
<dbReference type="Proteomes" id="UP000027178">
    <property type="component" value="Unassembled WGS sequence"/>
</dbReference>
<name>A0A066YXR8_9ACTN</name>
<sequence>MEGHLATLEALRNLVAGLGALGTTTGGLTLGALTTTDADLVGLGARGGTQVVDLDRVVRHDQSTSSTVTR</sequence>
<accession>A0A066YXR8</accession>
<organism evidence="1 2">
    <name type="scientific">Kitasatospora cheerisanensis KCTC 2395</name>
    <dbReference type="NCBI Taxonomy" id="1348663"/>
    <lineage>
        <taxon>Bacteria</taxon>
        <taxon>Bacillati</taxon>
        <taxon>Actinomycetota</taxon>
        <taxon>Actinomycetes</taxon>
        <taxon>Kitasatosporales</taxon>
        <taxon>Streptomycetaceae</taxon>
        <taxon>Kitasatospora</taxon>
    </lineage>
</organism>